<dbReference type="InterPro" id="IPR013149">
    <property type="entry name" value="ADH-like_C"/>
</dbReference>
<dbReference type="InterPro" id="IPR011032">
    <property type="entry name" value="GroES-like_sf"/>
</dbReference>
<dbReference type="Gene3D" id="3.90.180.10">
    <property type="entry name" value="Medium-chain alcohol dehydrogenases, catalytic domain"/>
    <property type="match status" value="1"/>
</dbReference>
<evidence type="ECO:0000313" key="5">
    <source>
        <dbReference type="Proteomes" id="UP000267448"/>
    </source>
</evidence>
<dbReference type="InterPro" id="IPR036291">
    <property type="entry name" value="NAD(P)-bd_dom_sf"/>
</dbReference>
<dbReference type="SUPFAM" id="SSF51735">
    <property type="entry name" value="NAD(P)-binding Rossmann-fold domains"/>
    <property type="match status" value="1"/>
</dbReference>
<proteinExistence type="predicted"/>
<dbReference type="InterPro" id="IPR013154">
    <property type="entry name" value="ADH-like_N"/>
</dbReference>
<evidence type="ECO:0000256" key="2">
    <source>
        <dbReference type="ARBA" id="ARBA00023002"/>
    </source>
</evidence>
<reference evidence="4 5" key="1">
    <citation type="submission" date="2018-12" db="EMBL/GenBank/DDBJ databases">
        <authorList>
            <person name="Yu L."/>
        </authorList>
    </citation>
    <scope>NUCLEOTIDE SEQUENCE [LARGE SCALE GENOMIC DNA]</scope>
    <source>
        <strain evidence="4 5">HAW-EB2</strain>
    </source>
</reference>
<keyword evidence="2" id="KW-0560">Oxidoreductase</keyword>
<feature type="domain" description="Enoyl reductase (ER)" evidence="3">
    <location>
        <begin position="19"/>
        <end position="342"/>
    </location>
</feature>
<evidence type="ECO:0000256" key="1">
    <source>
        <dbReference type="ARBA" id="ARBA00022857"/>
    </source>
</evidence>
<organism evidence="4 5">
    <name type="scientific">Shewanella canadensis</name>
    <dbReference type="NCBI Taxonomy" id="271096"/>
    <lineage>
        <taxon>Bacteria</taxon>
        <taxon>Pseudomonadati</taxon>
        <taxon>Pseudomonadota</taxon>
        <taxon>Gammaproteobacteria</taxon>
        <taxon>Alteromonadales</taxon>
        <taxon>Shewanellaceae</taxon>
        <taxon>Shewanella</taxon>
    </lineage>
</organism>
<dbReference type="Proteomes" id="UP000267448">
    <property type="component" value="Unassembled WGS sequence"/>
</dbReference>
<dbReference type="Pfam" id="PF08240">
    <property type="entry name" value="ADH_N"/>
    <property type="match status" value="1"/>
</dbReference>
<dbReference type="Pfam" id="PF00107">
    <property type="entry name" value="ADH_zinc_N"/>
    <property type="match status" value="1"/>
</dbReference>
<keyword evidence="5" id="KW-1185">Reference proteome</keyword>
<dbReference type="Gene3D" id="3.40.50.720">
    <property type="entry name" value="NAD(P)-binding Rossmann-like Domain"/>
    <property type="match status" value="1"/>
</dbReference>
<dbReference type="InterPro" id="IPR020843">
    <property type="entry name" value="ER"/>
</dbReference>
<keyword evidence="1" id="KW-0521">NADP</keyword>
<dbReference type="CDD" id="cd05276">
    <property type="entry name" value="p53_inducible_oxidoreductase"/>
    <property type="match status" value="1"/>
</dbReference>
<evidence type="ECO:0000259" key="3">
    <source>
        <dbReference type="SMART" id="SM00829"/>
    </source>
</evidence>
<comment type="caution">
    <text evidence="4">The sequence shown here is derived from an EMBL/GenBank/DDBJ whole genome shotgun (WGS) entry which is preliminary data.</text>
</comment>
<accession>A0A431WQA3</accession>
<dbReference type="SMART" id="SM00829">
    <property type="entry name" value="PKS_ER"/>
    <property type="match status" value="1"/>
</dbReference>
<name>A0A431WQA3_9GAMM</name>
<protein>
    <submittedName>
        <fullName evidence="4">NAD(P)H-quinone oxidoreductase</fullName>
    </submittedName>
</protein>
<dbReference type="SUPFAM" id="SSF50129">
    <property type="entry name" value="GroES-like"/>
    <property type="match status" value="1"/>
</dbReference>
<dbReference type="RefSeq" id="WP_126521406.1">
    <property type="nucleotide sequence ID" value="NZ_RXNU01000010.1"/>
</dbReference>
<dbReference type="PANTHER" id="PTHR48106:SF8">
    <property type="entry name" value="OS02G0805600 PROTEIN"/>
    <property type="match status" value="1"/>
</dbReference>
<dbReference type="NCBIfam" id="TIGR02824">
    <property type="entry name" value="quinone_pig3"/>
    <property type="match status" value="1"/>
</dbReference>
<dbReference type="InterPro" id="IPR014189">
    <property type="entry name" value="Quinone_OxRdtase_PIG3"/>
</dbReference>
<sequence length="345" mass="36966">MPKLSLPSEYGHVTFDKPGTADLMYMTRSPMPILAPGQVLIKVHAAGVNGPDVAQRRGIYPPPQEASPILGLEVAGEICVVAKGVEQWEPGDMVCALVPGGGYGEYAVAYARHCLPVPCGWSFQQAAAIPETFFTVWGNLFMRAGLKAGETVLINGASGGIGSAAIVLAKAFGARVIVTSGSDEKCAYCRNLGADLAINYQDEDFVEPVMEYTQNQGVEVVFDVAGGDFINLNLKVLAMDGRMVSVAMQRGAKAQVDIFRIMAKRISWAGSTLRPQSVTAKADIAEELLEYVWPMLQESIKGGSNKLISNLIPNIYAEFPLDECVCAHELMESGAHRGKIVLALT</sequence>
<gene>
    <name evidence="4" type="ORF">EKG38_16950</name>
</gene>
<dbReference type="EMBL" id="RXNU01000010">
    <property type="protein sequence ID" value="RTR37706.1"/>
    <property type="molecule type" value="Genomic_DNA"/>
</dbReference>
<evidence type="ECO:0000313" key="4">
    <source>
        <dbReference type="EMBL" id="RTR37706.1"/>
    </source>
</evidence>
<dbReference type="GO" id="GO:0016651">
    <property type="term" value="F:oxidoreductase activity, acting on NAD(P)H"/>
    <property type="evidence" value="ECO:0007669"/>
    <property type="project" value="TreeGrafter"/>
</dbReference>
<dbReference type="GO" id="GO:0070402">
    <property type="term" value="F:NADPH binding"/>
    <property type="evidence" value="ECO:0007669"/>
    <property type="project" value="TreeGrafter"/>
</dbReference>
<dbReference type="OrthoDB" id="9780520at2"/>
<dbReference type="AlphaFoldDB" id="A0A431WQA3"/>
<dbReference type="PANTHER" id="PTHR48106">
    <property type="entry name" value="QUINONE OXIDOREDUCTASE PIG3-RELATED"/>
    <property type="match status" value="1"/>
</dbReference>